<evidence type="ECO:0000256" key="1">
    <source>
        <dbReference type="SAM" id="Phobius"/>
    </source>
</evidence>
<evidence type="ECO:0000313" key="4">
    <source>
        <dbReference type="Proteomes" id="UP001500194"/>
    </source>
</evidence>
<dbReference type="InterPro" id="IPR025509">
    <property type="entry name" value="DUF4396"/>
</dbReference>
<keyword evidence="1" id="KW-1133">Transmembrane helix</keyword>
<name>A0AAV3T1R0_9EURY</name>
<keyword evidence="1" id="KW-0472">Membrane</keyword>
<sequence length="85" mass="8793">MQGGVPFGEAVRDAFYSETPSITVMEVVAIGTDVWLAGEAHISEPLFWAALAFSLSVGLIAAYPVNVALIAAGVKEGMGNPAERG</sequence>
<comment type="caution">
    <text evidence="3">The sequence shown here is derived from an EMBL/GenBank/DDBJ whole genome shotgun (WGS) entry which is preliminary data.</text>
</comment>
<proteinExistence type="predicted"/>
<organism evidence="3 4">
    <name type="scientific">Salarchaeum japonicum</name>
    <dbReference type="NCBI Taxonomy" id="555573"/>
    <lineage>
        <taxon>Archaea</taxon>
        <taxon>Methanobacteriati</taxon>
        <taxon>Methanobacteriota</taxon>
        <taxon>Stenosarchaea group</taxon>
        <taxon>Halobacteria</taxon>
        <taxon>Halobacteriales</taxon>
        <taxon>Halobacteriaceae</taxon>
    </lineage>
</organism>
<reference evidence="3 4" key="1">
    <citation type="journal article" date="2019" name="Int. J. Syst. Evol. Microbiol.">
        <title>The Global Catalogue of Microorganisms (GCM) 10K type strain sequencing project: providing services to taxonomists for standard genome sequencing and annotation.</title>
        <authorList>
            <consortium name="The Broad Institute Genomics Platform"/>
            <consortium name="The Broad Institute Genome Sequencing Center for Infectious Disease"/>
            <person name="Wu L."/>
            <person name="Ma J."/>
        </authorList>
    </citation>
    <scope>NUCLEOTIDE SEQUENCE [LARGE SCALE GENOMIC DNA]</scope>
    <source>
        <strain evidence="3 4">JCM 16327</strain>
    </source>
</reference>
<protein>
    <recommendedName>
        <fullName evidence="2">DUF4396 domain-containing protein</fullName>
    </recommendedName>
</protein>
<dbReference type="EMBL" id="BAAADU010000002">
    <property type="protein sequence ID" value="GAA0654751.1"/>
    <property type="molecule type" value="Genomic_DNA"/>
</dbReference>
<dbReference type="Proteomes" id="UP001500194">
    <property type="component" value="Unassembled WGS sequence"/>
</dbReference>
<gene>
    <name evidence="3" type="ORF">GCM10009019_17980</name>
</gene>
<accession>A0AAV3T1R0</accession>
<dbReference type="AlphaFoldDB" id="A0AAV3T1R0"/>
<feature type="transmembrane region" description="Helical" evidence="1">
    <location>
        <begin position="46"/>
        <end position="74"/>
    </location>
</feature>
<evidence type="ECO:0000313" key="3">
    <source>
        <dbReference type="EMBL" id="GAA0654751.1"/>
    </source>
</evidence>
<dbReference type="Pfam" id="PF14342">
    <property type="entry name" value="DUF4396"/>
    <property type="match status" value="1"/>
</dbReference>
<evidence type="ECO:0000259" key="2">
    <source>
        <dbReference type="Pfam" id="PF14342"/>
    </source>
</evidence>
<feature type="domain" description="DUF4396" evidence="2">
    <location>
        <begin position="4"/>
        <end position="75"/>
    </location>
</feature>
<keyword evidence="1" id="KW-0812">Transmembrane</keyword>
<keyword evidence="4" id="KW-1185">Reference proteome</keyword>